<reference evidence="2" key="2">
    <citation type="submission" date="2020-09" db="EMBL/GenBank/DDBJ databases">
        <authorList>
            <person name="Sun Q."/>
            <person name="Zhou Y."/>
        </authorList>
    </citation>
    <scope>NUCLEOTIDE SEQUENCE</scope>
    <source>
        <strain evidence="2">CGMCC 4.7138</strain>
    </source>
</reference>
<dbReference type="Proteomes" id="UP000653480">
    <property type="component" value="Unassembled WGS sequence"/>
</dbReference>
<name>A0A8H9LB92_9ACTN</name>
<keyword evidence="3" id="KW-1185">Reference proteome</keyword>
<keyword evidence="1" id="KW-0732">Signal</keyword>
<comment type="caution">
    <text evidence="2">The sequence shown here is derived from an EMBL/GenBank/DDBJ whole genome shotgun (WGS) entry which is preliminary data.</text>
</comment>
<dbReference type="InterPro" id="IPR008979">
    <property type="entry name" value="Galactose-bd-like_sf"/>
</dbReference>
<sequence>MNRLRHLPAGLAAGALVAAMALAVPAATAAQAASGRANVVTALDYNSTGWAYLQVPASTQVAGFAEPGFDDSAWQRGQAGFGTTNGTCSWNNQTNVKTPWAVNTDILVRHWLHLPRDAQAVRIQGTVDNDAQVYFNGHLVQSAKSGKCAAGAIDVVVPATYLDCCNLLAVRGHDYGAAAYLNLRVTYVKPAQAF</sequence>
<feature type="chain" id="PRO_5038424774" evidence="1">
    <location>
        <begin position="30"/>
        <end position="194"/>
    </location>
</feature>
<gene>
    <name evidence="2" type="ORF">GCM10011574_05680</name>
</gene>
<accession>A0A8H9LB92</accession>
<protein>
    <submittedName>
        <fullName evidence="2">Uncharacterized protein</fullName>
    </submittedName>
</protein>
<dbReference type="EMBL" id="BMMN01000001">
    <property type="protein sequence ID" value="GGN99727.1"/>
    <property type="molecule type" value="Genomic_DNA"/>
</dbReference>
<dbReference type="RefSeq" id="WP_142567798.1">
    <property type="nucleotide sequence ID" value="NZ_BMMN01000001.1"/>
</dbReference>
<feature type="signal peptide" evidence="1">
    <location>
        <begin position="1"/>
        <end position="29"/>
    </location>
</feature>
<proteinExistence type="predicted"/>
<dbReference type="SUPFAM" id="SSF49785">
    <property type="entry name" value="Galactose-binding domain-like"/>
    <property type="match status" value="1"/>
</dbReference>
<evidence type="ECO:0000256" key="1">
    <source>
        <dbReference type="SAM" id="SignalP"/>
    </source>
</evidence>
<evidence type="ECO:0000313" key="2">
    <source>
        <dbReference type="EMBL" id="GGN99727.1"/>
    </source>
</evidence>
<dbReference type="AlphaFoldDB" id="A0A8H9LB92"/>
<organism evidence="2 3">
    <name type="scientific">Microbispora bryophytorum</name>
    <dbReference type="NCBI Taxonomy" id="1460882"/>
    <lineage>
        <taxon>Bacteria</taxon>
        <taxon>Bacillati</taxon>
        <taxon>Actinomycetota</taxon>
        <taxon>Actinomycetes</taxon>
        <taxon>Streptosporangiales</taxon>
        <taxon>Streptosporangiaceae</taxon>
        <taxon>Microbispora</taxon>
    </lineage>
</organism>
<evidence type="ECO:0000313" key="3">
    <source>
        <dbReference type="Proteomes" id="UP000653480"/>
    </source>
</evidence>
<dbReference type="OrthoDB" id="3531489at2"/>
<dbReference type="Gene3D" id="2.60.120.260">
    <property type="entry name" value="Galactose-binding domain-like"/>
    <property type="match status" value="1"/>
</dbReference>
<reference evidence="2" key="1">
    <citation type="journal article" date="2014" name="Int. J. Syst. Evol. Microbiol.">
        <title>Complete genome sequence of Corynebacterium casei LMG S-19264T (=DSM 44701T), isolated from a smear-ripened cheese.</title>
        <authorList>
            <consortium name="US DOE Joint Genome Institute (JGI-PGF)"/>
            <person name="Walter F."/>
            <person name="Albersmeier A."/>
            <person name="Kalinowski J."/>
            <person name="Ruckert C."/>
        </authorList>
    </citation>
    <scope>NUCLEOTIDE SEQUENCE</scope>
    <source>
        <strain evidence="2">CGMCC 4.7138</strain>
    </source>
</reference>